<evidence type="ECO:0000256" key="1">
    <source>
        <dbReference type="SAM" id="MobiDB-lite"/>
    </source>
</evidence>
<protein>
    <submittedName>
        <fullName evidence="2">Uncharacterized protein</fullName>
    </submittedName>
</protein>
<accession>A0A918G0D4</accession>
<evidence type="ECO:0000313" key="3">
    <source>
        <dbReference type="Proteomes" id="UP000606194"/>
    </source>
</evidence>
<dbReference type="RefSeq" id="WP_190151885.1">
    <property type="nucleotide sequence ID" value="NZ_BMTL01000024.1"/>
</dbReference>
<organism evidence="2 3">
    <name type="scientific">Streptomyces humidus</name>
    <dbReference type="NCBI Taxonomy" id="52259"/>
    <lineage>
        <taxon>Bacteria</taxon>
        <taxon>Bacillati</taxon>
        <taxon>Actinomycetota</taxon>
        <taxon>Actinomycetes</taxon>
        <taxon>Kitasatosporales</taxon>
        <taxon>Streptomycetaceae</taxon>
        <taxon>Streptomyces</taxon>
    </lineage>
</organism>
<reference evidence="2" key="1">
    <citation type="journal article" date="2014" name="Int. J. Syst. Evol. Microbiol.">
        <title>Complete genome sequence of Corynebacterium casei LMG S-19264T (=DSM 44701T), isolated from a smear-ripened cheese.</title>
        <authorList>
            <consortium name="US DOE Joint Genome Institute (JGI-PGF)"/>
            <person name="Walter F."/>
            <person name="Albersmeier A."/>
            <person name="Kalinowski J."/>
            <person name="Ruckert C."/>
        </authorList>
    </citation>
    <scope>NUCLEOTIDE SEQUENCE</scope>
    <source>
        <strain evidence="2">JCM 4386</strain>
    </source>
</reference>
<dbReference type="EMBL" id="BMTL01000024">
    <property type="protein sequence ID" value="GGS07839.1"/>
    <property type="molecule type" value="Genomic_DNA"/>
</dbReference>
<reference evidence="2" key="2">
    <citation type="submission" date="2020-09" db="EMBL/GenBank/DDBJ databases">
        <authorList>
            <person name="Sun Q."/>
            <person name="Ohkuma M."/>
        </authorList>
    </citation>
    <scope>NUCLEOTIDE SEQUENCE</scope>
    <source>
        <strain evidence="2">JCM 4386</strain>
    </source>
</reference>
<proteinExistence type="predicted"/>
<gene>
    <name evidence="2" type="ORF">GCM10010269_53600</name>
</gene>
<dbReference type="Proteomes" id="UP000606194">
    <property type="component" value="Unassembled WGS sequence"/>
</dbReference>
<evidence type="ECO:0000313" key="2">
    <source>
        <dbReference type="EMBL" id="GGS07839.1"/>
    </source>
</evidence>
<comment type="caution">
    <text evidence="2">The sequence shown here is derived from an EMBL/GenBank/DDBJ whole genome shotgun (WGS) entry which is preliminary data.</text>
</comment>
<keyword evidence="3" id="KW-1185">Reference proteome</keyword>
<feature type="region of interest" description="Disordered" evidence="1">
    <location>
        <begin position="26"/>
        <end position="53"/>
    </location>
</feature>
<sequence length="313" mass="35620">MADRKGFFARLRDRWRARRTANREVVYEPEPTEITTPLAEAEPAEPDQQSESVESLFDTSDLLVPAAGDMFDFRLLPYFRWTCSTLSYTELRERVSGLEPGARAKLVRRAWTVSRHHPPEDPAGVEKAINREVRPGWCYNDGKHMIWCRPKVGVRLDPALRDLVQPFRLTERRMREEHELRRLKAEQARALTGVWLDVIAGLEELGELRPSTDGAPAKRELNPAQLQFLVPFASVLADKEFATMMGGLQEARQSGTRVLADVLAEATRNHERVGLFEFANAYDKALSSFCQHMGLEPFSWVDKATAEQKKDSA</sequence>
<name>A0A918G0D4_9ACTN</name>
<dbReference type="AlphaFoldDB" id="A0A918G0D4"/>